<feature type="region of interest" description="Disordered" evidence="2">
    <location>
        <begin position="2584"/>
        <end position="2605"/>
    </location>
</feature>
<dbReference type="SUPFAM" id="SSF48239">
    <property type="entry name" value="Terpenoid cyclases/Protein prenyltransferases"/>
    <property type="match status" value="1"/>
</dbReference>
<dbReference type="EMBL" id="JACRTA010000001">
    <property type="protein sequence ID" value="MBC8567492.1"/>
    <property type="molecule type" value="Genomic_DNA"/>
</dbReference>
<sequence>MSERRRKGKSLGAVLILMMLFTSLMPSWAYGGEISSSDPTVISREMGTAAEPKIEKDIPEEEISYEKGEKAELLCIEASSSDGGNISYQWQQSTDGKIFSDIENSIEKEYLPDTDTAGKTYYRVTVTNTLGESKASAESKTVLVTVIQDEESAKIGDAAVKTAEINDSEPAGKGTETEPYEIENASQLRWFAEKVNGSAKKSTSELCAVLEEDIDISDKEWIPIGQTVNTYSDYVIYGGTFDGNGKKITGLNINNDKAYQAFIGYAKGATVKNLTLNGSVTTSTSGTSYAAGVISYGEAFSIENCVNNVNVTAVSKGYAAGIASRAGAGSSIVSCTNNGKISGCGDYVGGITATAMGADISNCFNNGQIVNKGKPSSYAYCTGGIAGGASSSSVISMCGNTAGITSTLKRTGGISGSLDGTIEKSFNTGNITGIYGVGGILGDSAGKSSTVESCYNSGSIKGISPVNDFNDTNAKGIGGIAGGVSGVSYSLDVKHCYNTGNVSKDTNVSDVTCGGVIGNSSGKNYSGTSTTGLAKAESCYYLESACDQGDGYSQDTKGISSKTSGEMKSADFAAELGGNFAVDPDGGMPILGWQDPNSQYAVKFIINPAEAHLTVEDSAGKIVDPSEGDSNIYYLKNGNYSYTVSCDEYDTVSGEFTVAYGGQEISAALQVKKYDYVFETEPEDIQLAVRDKDGREQTPMADGRTYSLPKSGNPYQYEAKAYGYTSKSGSFNVKGNKDSDKKIISLVKQQTYKVSIPFVKETGGQASDTVITVASKEYPQTVITAEKDGSFSLPNGNYTYRVSSAGYKSVSGEFTVNYADLTVDEAYLVIQTVWDGETTDEPSKDKDGVYLISTSDELMWFNKEADLKASAKLTADIRINESVNVDVGSSIYEWTPKGISSSKAYTGTFDGNGHTVSGLYINNKALSNTGFFGYVGAGGEVKNLTISDSIIMSSANYVGAVAGDSKGNITNCHTTSSVSVSGKGYIGGIVGELDSNISVSKCSNLAKVAATGNYAGGIAGRVYSNASEALTDSYNAGSVEGASFVGGITGSLYMGGTVEGVYSIGSVKASAEAGVAGGVVGEFRYGHIKNAYSAGSVSTAAVGNAGGIAGSLGYKPESVDRVYYLDSTAEEAVGKEGDYAIQNGSILPKTSDELKVLTCGVEESELGELFTADKEGINNGYPVLLWQTDKTATDPDGPSPSEDGWDGTASEQAPEQIEGVYQLESPGDLKWFADSAENTPDIKGVLTEDVDLNNQPWEPIGGNREEKAFLGMLDGNGYTVNNLYIKGGSGAGLIAYNKGSIKNVIISGLIKNADNSGAVAGYNEGLISEVISNVTVSGGNYTSGISGVNLKGGTIIKCTNNGNVSGGSYVSGITASNKGGSISESVNTGLVTATGTFAAGIAADNTNDKDFDGNISRCVNSGHIISTAKSRSAFVGGIIGRNDSNVLSLYNTGNVVSRGSGVGGCVGINTVGSKAEKLYSIGDVSGAYQETESSEEFRVGGAVGEMVSGVSEAYYLNLLDIAASGSNGGEAVPLAEILIKAESLTEMTDLKKTIDGSLTLPKSICVGDTVRASYKSGNSKEPIFVWYRDWSGEQEVLAVSDTYTIPNELVGTKVYAKCMDNSLSGIVKGKSEEIEGFTGTAKINGYAVEGHKLTVKYSGSESASALKYQWYRGAKKIETATEESYLLTNEDLGKDISVIVSSKNMPGEITAKAGTVKTAEDAGIWPESQCDEPSFKGGVYEISSEAQLKWFVNKVNGGMTSADAQLIQDITLTGETWYPIGNNSNDPYSGAFDGKGKKITGLVISAAKDDQGLFGSIDGKGTVKNLNLSGNIKVSGSASNTGGIAGYTEGKIVGCTFSGSIEGISEVGGIAGQLGLNGKISQCRNSAALTGKERIGGITGTVAYGTVSQCINTGQVGISGTSSYVGGISGVMTNYAVVEASYNTAAVKGSKYKGGIAGEATVCAAPQGCYNIGEVESGAYSYGVLGNISGTEYITQTTGSYYLAEDESMATDKTATGVSSSGMKKDNFITLLNNQVGSRYFVSDSKGLNEGYPVLQWELTGASEGGSSGEEEPQPGEIKVSITLIGDTAHGPNVQHEKYYDWIEKKSYTLKLGSTALDLFKTAINDAGMEYEMSGNSYVSAIYDPETGINLAELTNGPRSGWMYTINGKFTDYMEAVTLKDGDDMRFFYVDDYSEIDWDGDKTPQESADEVEALIDSIPDVDKLILSDGILVDKADSAYNSLNDEAKALVSSAAKAKLEAAVLKINELRKENQESIDKIYADTGDTLLDKANQYSLTVGASHGDWAALGLARAGVITESVSEQYSQNVIKYVRKKGSAKLHSTKSTDNSRVILGLTSIGKDVTDVAGYNLLEPLADLDYVNEQGINGPIWALIALDSYDYDVPDAPEGKVQTTRDALISCILDAQLKDGGFSAGEKDTEVDITAMALQALAPYYDTDNKVKAAVDKALGRLSDMQGSDGKFRAYGTANAESNAQVIVALTSLGIDPADDGRFIKNGNSVMNALLSFYSNGSFMHTMSSSVAENGMATEQSYYALASYYRLKGGKTSLFDMTDVKEMTKIEEKGFAEENQASENKNTAGAEKKASGKTKSVKAKLTTVEQVMSMIEAVLNPDDPDKALPSDLSKLTEQQLDLIIEAYNAYDSLSDDEKLLVKNYTEFKELLDKLGKVLHKDLQTGIMAEDIQWHYRLVVKETDFDNDTTDSIRRILKEDSDILKTYDIYFEDLLTGNQYEPSDLVKIKIPKPDMKDFDSTVIVHVDDGGDIQFIKCEEKNGYIVFKSQDFSLYAVAGVEGSWNDLFGVGTLAVYHMAWIIAAAIAAFALTTLIIVKKRNKHGDS</sequence>
<protein>
    <submittedName>
        <fullName evidence="5">DUF4430 domain-containing protein</fullName>
    </submittedName>
</protein>
<dbReference type="Proteomes" id="UP000610862">
    <property type="component" value="Unassembled WGS sequence"/>
</dbReference>
<feature type="domain" description="Ig-like" evidence="4">
    <location>
        <begin position="52"/>
        <end position="143"/>
    </location>
</feature>
<evidence type="ECO:0000313" key="6">
    <source>
        <dbReference type="Proteomes" id="UP000610862"/>
    </source>
</evidence>
<comment type="caution">
    <text evidence="5">The sequence shown here is derived from an EMBL/GenBank/DDBJ whole genome shotgun (WGS) entry which is preliminary data.</text>
</comment>
<dbReference type="Gene3D" id="2.60.40.2700">
    <property type="match status" value="2"/>
</dbReference>
<name>A0A926E912_9FIRM</name>
<dbReference type="Gene3D" id="2.160.20.110">
    <property type="match status" value="4"/>
</dbReference>
<organism evidence="5 6">
    <name type="scientific">Lentihominibacter hominis</name>
    <dbReference type="NCBI Taxonomy" id="2763645"/>
    <lineage>
        <taxon>Bacteria</taxon>
        <taxon>Bacillati</taxon>
        <taxon>Bacillota</taxon>
        <taxon>Clostridia</taxon>
        <taxon>Peptostreptococcales</taxon>
        <taxon>Anaerovoracaceae</taxon>
        <taxon>Lentihominibacter</taxon>
    </lineage>
</organism>
<feature type="region of interest" description="Disordered" evidence="2">
    <location>
        <begin position="1189"/>
        <end position="1211"/>
    </location>
</feature>
<evidence type="ECO:0000256" key="3">
    <source>
        <dbReference type="SAM" id="Phobius"/>
    </source>
</evidence>
<evidence type="ECO:0000256" key="2">
    <source>
        <dbReference type="SAM" id="MobiDB-lite"/>
    </source>
</evidence>
<dbReference type="CDD" id="cd00688">
    <property type="entry name" value="ISOPREN_C2_like"/>
    <property type="match status" value="1"/>
</dbReference>
<accession>A0A926E912</accession>
<keyword evidence="3" id="KW-0812">Transmembrane</keyword>
<dbReference type="InterPro" id="IPR007110">
    <property type="entry name" value="Ig-like_dom"/>
</dbReference>
<proteinExistence type="predicted"/>
<keyword evidence="1" id="KW-0175">Coiled coil</keyword>
<reference evidence="5" key="1">
    <citation type="submission" date="2020-08" db="EMBL/GenBank/DDBJ databases">
        <title>Genome public.</title>
        <authorList>
            <person name="Liu C."/>
            <person name="Sun Q."/>
        </authorList>
    </citation>
    <scope>NUCLEOTIDE SEQUENCE</scope>
    <source>
        <strain evidence="5">NSJ-24</strain>
    </source>
</reference>
<keyword evidence="6" id="KW-1185">Reference proteome</keyword>
<feature type="coiled-coil region" evidence="1">
    <location>
        <begin position="2239"/>
        <end position="2278"/>
    </location>
</feature>
<dbReference type="Gene3D" id="1.50.10.20">
    <property type="match status" value="1"/>
</dbReference>
<feature type="transmembrane region" description="Helical" evidence="3">
    <location>
        <begin position="2822"/>
        <end position="2844"/>
    </location>
</feature>
<gene>
    <name evidence="5" type="ORF">H8692_01795</name>
</gene>
<evidence type="ECO:0000313" key="5">
    <source>
        <dbReference type="EMBL" id="MBC8567492.1"/>
    </source>
</evidence>
<evidence type="ECO:0000259" key="4">
    <source>
        <dbReference type="PROSITE" id="PS50835"/>
    </source>
</evidence>
<dbReference type="PROSITE" id="PS50835">
    <property type="entry name" value="IG_LIKE"/>
    <property type="match status" value="1"/>
</dbReference>
<dbReference type="InterPro" id="IPR008930">
    <property type="entry name" value="Terpenoid_cyclase/PrenylTrfase"/>
</dbReference>
<dbReference type="RefSeq" id="WP_187524869.1">
    <property type="nucleotide sequence ID" value="NZ_JACRTA010000001.1"/>
</dbReference>
<keyword evidence="3" id="KW-0472">Membrane</keyword>
<evidence type="ECO:0000256" key="1">
    <source>
        <dbReference type="SAM" id="Coils"/>
    </source>
</evidence>
<keyword evidence="3" id="KW-1133">Transmembrane helix</keyword>